<protein>
    <submittedName>
        <fullName evidence="1">Transcriptional regulator</fullName>
    </submittedName>
</protein>
<proteinExistence type="predicted"/>
<evidence type="ECO:0000313" key="2">
    <source>
        <dbReference type="Proteomes" id="UP000248329"/>
    </source>
</evidence>
<dbReference type="EMBL" id="PQXF01000067">
    <property type="protein sequence ID" value="PXF57211.1"/>
    <property type="molecule type" value="Genomic_DNA"/>
</dbReference>
<dbReference type="Proteomes" id="UP000248329">
    <property type="component" value="Unassembled WGS sequence"/>
</dbReference>
<comment type="caution">
    <text evidence="1">The sequence shown here is derived from an EMBL/GenBank/DDBJ whole genome shotgun (WGS) entry which is preliminary data.</text>
</comment>
<evidence type="ECO:0000313" key="1">
    <source>
        <dbReference type="EMBL" id="PXF57211.1"/>
    </source>
</evidence>
<sequence length="345" mass="39067">MVTYQFEITSLQLEISESQKIITIEVAKSPIKPVFALDRAFKRVGKTNQRLTSSEIRELARYGVAYCYSAQIVKGATIDDISSSSVSNFVEHAKGRRGLAIEVHDMNEFLTKMGLINQDGVTIAAILLFGKDPERFIAQSEVRCGRFKGTEPLEFEDFDVIGGDLITQVDDLMSSIKKNLKMEVNIGDKPERMERWEYPLPAIREGVINAICHRDYGETSNVQVRIFDDRLEIWSPGKLPPGISVDKLRREHESIPPNPLIARPFFLSGYIENWGTGTNRIIRECAEYGLPEPEFRETGTSFVINFRKDILSEEYLKHIGLNADQVKAVMHLKVNKKLTNGGIRN</sequence>
<accession>A0AC61KYM2</accession>
<organism evidence="1 2">
    <name type="scientific">Candidatus Methanogaster sp</name>
    <dbReference type="NCBI Taxonomy" id="3386292"/>
    <lineage>
        <taxon>Archaea</taxon>
        <taxon>Methanobacteriati</taxon>
        <taxon>Methanobacteriota</taxon>
        <taxon>Stenosarchaea group</taxon>
        <taxon>Methanomicrobia</taxon>
        <taxon>Methanosarcinales</taxon>
        <taxon>ANME-2 cluster</taxon>
        <taxon>Candidatus Methanogasteraceae</taxon>
        <taxon>Candidatus Methanogaster</taxon>
    </lineage>
</organism>
<reference evidence="1" key="1">
    <citation type="submission" date="2018-01" db="EMBL/GenBank/DDBJ databases">
        <authorList>
            <person name="Krukenberg V."/>
        </authorList>
    </citation>
    <scope>NUCLEOTIDE SEQUENCE</scope>
    <source>
        <strain evidence="1">E20ANME2</strain>
    </source>
</reference>
<gene>
    <name evidence="1" type="ORF">C4B59_15640</name>
</gene>
<name>A0AC61KYM2_9EURY</name>